<organism evidence="1 2">
    <name type="scientific">Brenneria salicis ATCC 15712 = DSM 30166</name>
    <dbReference type="NCBI Taxonomy" id="714314"/>
    <lineage>
        <taxon>Bacteria</taxon>
        <taxon>Pseudomonadati</taxon>
        <taxon>Pseudomonadota</taxon>
        <taxon>Gammaproteobacteria</taxon>
        <taxon>Enterobacterales</taxon>
        <taxon>Pectobacteriaceae</taxon>
        <taxon>Brenneria</taxon>
    </lineage>
</organism>
<protein>
    <submittedName>
        <fullName evidence="1">Tir chaperone family protein CesT</fullName>
    </submittedName>
</protein>
<comment type="caution">
    <text evidence="1">The sequence shown here is derived from an EMBL/GenBank/DDBJ whole genome shotgun (WGS) entry which is preliminary data.</text>
</comment>
<dbReference type="Gene3D" id="3.30.1460.10">
    <property type="match status" value="1"/>
</dbReference>
<dbReference type="AlphaFoldDB" id="A0A366IBM2"/>
<accession>A0A366IBM2</accession>
<dbReference type="Pfam" id="PF05932">
    <property type="entry name" value="CesT"/>
    <property type="match status" value="1"/>
</dbReference>
<name>A0A366IBM2_9GAMM</name>
<keyword evidence="2" id="KW-1185">Reference proteome</keyword>
<dbReference type="Proteomes" id="UP000253046">
    <property type="component" value="Unassembled WGS sequence"/>
</dbReference>
<dbReference type="InterPro" id="IPR010261">
    <property type="entry name" value="Tir_chaperone"/>
</dbReference>
<sequence>MSNMRGFHFVIAKLMKQYQINAAKAAENGHDVYIITLENGMQVFLLGNQPEYLNILSPASTFTEVETIPHHVLLSLLSMNMWNTKHPVFNISFDIHKMQIMLSCRQALAELDQAETYQLVGTFINTALKLKEWIDQQMETISAKK</sequence>
<evidence type="ECO:0000313" key="2">
    <source>
        <dbReference type="Proteomes" id="UP000253046"/>
    </source>
</evidence>
<proteinExistence type="predicted"/>
<reference evidence="1 2" key="1">
    <citation type="submission" date="2018-06" db="EMBL/GenBank/DDBJ databases">
        <title>Genomic Encyclopedia of Type Strains, Phase IV (KMG-IV): sequencing the most valuable type-strain genomes for metagenomic binning, comparative biology and taxonomic classification.</title>
        <authorList>
            <person name="Goeker M."/>
        </authorList>
    </citation>
    <scope>NUCLEOTIDE SEQUENCE [LARGE SCALE GENOMIC DNA]</scope>
    <source>
        <strain evidence="1 2">DSM 30166</strain>
    </source>
</reference>
<dbReference type="RefSeq" id="WP_169050467.1">
    <property type="nucleotide sequence ID" value="NZ_AGJP01000001.1"/>
</dbReference>
<gene>
    <name evidence="1" type="ORF">DES54_101238</name>
</gene>
<evidence type="ECO:0000313" key="1">
    <source>
        <dbReference type="EMBL" id="RBP67716.1"/>
    </source>
</evidence>
<dbReference type="CDD" id="cd17025">
    <property type="entry name" value="T3SC_IA_ShcF-like"/>
    <property type="match status" value="1"/>
</dbReference>
<dbReference type="GO" id="GO:0030254">
    <property type="term" value="P:protein secretion by the type III secretion system"/>
    <property type="evidence" value="ECO:0007669"/>
    <property type="project" value="InterPro"/>
</dbReference>
<dbReference type="SUPFAM" id="SSF69635">
    <property type="entry name" value="Type III secretory system chaperone-like"/>
    <property type="match status" value="1"/>
</dbReference>
<dbReference type="EMBL" id="QNRY01000001">
    <property type="protein sequence ID" value="RBP67716.1"/>
    <property type="molecule type" value="Genomic_DNA"/>
</dbReference>